<dbReference type="PANTHER" id="PTHR47894">
    <property type="entry name" value="HTH-TYPE TRANSCRIPTIONAL REGULATOR GADX"/>
    <property type="match status" value="1"/>
</dbReference>
<dbReference type="EMBL" id="CAJFCI010000024">
    <property type="protein sequence ID" value="CAD5106629.1"/>
    <property type="molecule type" value="Genomic_DNA"/>
</dbReference>
<name>A0A7U7I7U9_9GAMM</name>
<dbReference type="PROSITE" id="PS01124">
    <property type="entry name" value="HTH_ARAC_FAMILY_2"/>
    <property type="match status" value="1"/>
</dbReference>
<keyword evidence="3" id="KW-0804">Transcription</keyword>
<dbReference type="GO" id="GO:0003700">
    <property type="term" value="F:DNA-binding transcription factor activity"/>
    <property type="evidence" value="ECO:0007669"/>
    <property type="project" value="InterPro"/>
</dbReference>
<accession>A0A7U7I7U9</accession>
<evidence type="ECO:0000313" key="6">
    <source>
        <dbReference type="Proteomes" id="UP000583387"/>
    </source>
</evidence>
<protein>
    <submittedName>
        <fullName evidence="5">Putative HTH-type transcriptional regulator</fullName>
    </submittedName>
</protein>
<keyword evidence="2" id="KW-0238">DNA-binding</keyword>
<dbReference type="GO" id="GO:0000976">
    <property type="term" value="F:transcription cis-regulatory region binding"/>
    <property type="evidence" value="ECO:0007669"/>
    <property type="project" value="TreeGrafter"/>
</dbReference>
<evidence type="ECO:0000259" key="4">
    <source>
        <dbReference type="PROSITE" id="PS01124"/>
    </source>
</evidence>
<dbReference type="Gene3D" id="1.10.10.60">
    <property type="entry name" value="Homeodomain-like"/>
    <property type="match status" value="1"/>
</dbReference>
<dbReference type="SMART" id="SM00342">
    <property type="entry name" value="HTH_ARAC"/>
    <property type="match status" value="1"/>
</dbReference>
<sequence length="344" mass="39852">MTIRTPWYECDSRFIAAHYQPAMLIDLALSREIDSHRLLRGTGLFYEDILAGRRLISPQQFLTLIGNSQRLLDADDTSFLLGQRLLPGHYGAASHALQHAGNLQEALGLLIRLRALLCPLLAPRLLLDEKDAWLYWVDACGAGEQRRFLVETSMTAVAGMSRWLAGERLPWHFHFGHAQPRYVEQYWVHLGDEVLFARQLDAMRIPREYLTRPWPQALQTAGRVAQQESDRQLESLGFGASLLERLYVWLLRHVREAPTLEQAAQAFEMSPATFKRKLHKHGTHYQEQRDLVRKQVALYLYRLKGYGNDEVAAYLRFHDTANFRRSFKRWTGLSPSDLRQLFRT</sequence>
<dbReference type="Proteomes" id="UP000583387">
    <property type="component" value="Unassembled WGS sequence"/>
</dbReference>
<dbReference type="GO" id="GO:0005829">
    <property type="term" value="C:cytosol"/>
    <property type="evidence" value="ECO:0007669"/>
    <property type="project" value="TreeGrafter"/>
</dbReference>
<reference evidence="5 6" key="1">
    <citation type="submission" date="2020-08" db="EMBL/GenBank/DDBJ databases">
        <authorList>
            <person name="Criscuolo A."/>
        </authorList>
    </citation>
    <scope>NUCLEOTIDE SEQUENCE [LARGE SCALE GENOMIC DNA]</scope>
    <source>
        <strain evidence="5">CIP111764</strain>
    </source>
</reference>
<proteinExistence type="predicted"/>
<keyword evidence="6" id="KW-1185">Reference proteome</keyword>
<organism evidence="5 6">
    <name type="scientific">Zestomonas carbonaria</name>
    <dbReference type="NCBI Taxonomy" id="2762745"/>
    <lineage>
        <taxon>Bacteria</taxon>
        <taxon>Pseudomonadati</taxon>
        <taxon>Pseudomonadota</taxon>
        <taxon>Gammaproteobacteria</taxon>
        <taxon>Pseudomonadales</taxon>
        <taxon>Pseudomonadaceae</taxon>
        <taxon>Zestomonas</taxon>
    </lineage>
</organism>
<dbReference type="SUPFAM" id="SSF46689">
    <property type="entry name" value="Homeodomain-like"/>
    <property type="match status" value="1"/>
</dbReference>
<evidence type="ECO:0000313" key="5">
    <source>
        <dbReference type="EMBL" id="CAD5106629.1"/>
    </source>
</evidence>
<dbReference type="PANTHER" id="PTHR47894:SF1">
    <property type="entry name" value="HTH-TYPE TRANSCRIPTIONAL REGULATOR VQSM"/>
    <property type="match status" value="1"/>
</dbReference>
<dbReference type="Pfam" id="PF12625">
    <property type="entry name" value="Arabinose_bd"/>
    <property type="match status" value="1"/>
</dbReference>
<dbReference type="RefSeq" id="WP_187669991.1">
    <property type="nucleotide sequence ID" value="NZ_CAJFCI010000024.1"/>
</dbReference>
<gene>
    <name evidence="5" type="ORF">PSEWESI4_00895</name>
</gene>
<dbReference type="InterPro" id="IPR018060">
    <property type="entry name" value="HTH_AraC"/>
</dbReference>
<keyword evidence="1" id="KW-0805">Transcription regulation</keyword>
<evidence type="ECO:0000256" key="1">
    <source>
        <dbReference type="ARBA" id="ARBA00023015"/>
    </source>
</evidence>
<dbReference type="AlphaFoldDB" id="A0A7U7I7U9"/>
<evidence type="ECO:0000256" key="2">
    <source>
        <dbReference type="ARBA" id="ARBA00023125"/>
    </source>
</evidence>
<dbReference type="InterPro" id="IPR032687">
    <property type="entry name" value="AraC-type_N"/>
</dbReference>
<evidence type="ECO:0000256" key="3">
    <source>
        <dbReference type="ARBA" id="ARBA00023163"/>
    </source>
</evidence>
<dbReference type="InterPro" id="IPR009057">
    <property type="entry name" value="Homeodomain-like_sf"/>
</dbReference>
<feature type="domain" description="HTH araC/xylS-type" evidence="4">
    <location>
        <begin position="244"/>
        <end position="341"/>
    </location>
</feature>
<dbReference type="Pfam" id="PF12833">
    <property type="entry name" value="HTH_18"/>
    <property type="match status" value="1"/>
</dbReference>
<comment type="caution">
    <text evidence="5">The sequence shown here is derived from an EMBL/GenBank/DDBJ whole genome shotgun (WGS) entry which is preliminary data.</text>
</comment>